<keyword evidence="4" id="KW-0479">Metal-binding</keyword>
<evidence type="ECO:0000256" key="6">
    <source>
        <dbReference type="ARBA" id="ARBA00023002"/>
    </source>
</evidence>
<dbReference type="InterPro" id="IPR039261">
    <property type="entry name" value="FNR_nucleotide-bd"/>
</dbReference>
<dbReference type="PROSITE" id="PS51085">
    <property type="entry name" value="2FE2S_FER_2"/>
    <property type="match status" value="1"/>
</dbReference>
<keyword evidence="5" id="KW-0274">FAD</keyword>
<proteinExistence type="predicted"/>
<keyword evidence="9" id="KW-0472">Membrane</keyword>
<dbReference type="InterPro" id="IPR017938">
    <property type="entry name" value="Riboflavin_synthase-like_b-brl"/>
</dbReference>
<dbReference type="Proteomes" id="UP001589813">
    <property type="component" value="Unassembled WGS sequence"/>
</dbReference>
<dbReference type="PANTHER" id="PTHR47354">
    <property type="entry name" value="NADH OXIDOREDUCTASE HCR"/>
    <property type="match status" value="1"/>
</dbReference>
<dbReference type="Gene3D" id="2.40.30.10">
    <property type="entry name" value="Translation factors"/>
    <property type="match status" value="1"/>
</dbReference>
<feature type="domain" description="2Fe-2S ferredoxin-type" evidence="10">
    <location>
        <begin position="266"/>
        <end position="347"/>
    </location>
</feature>
<evidence type="ECO:0000256" key="9">
    <source>
        <dbReference type="SAM" id="Phobius"/>
    </source>
</evidence>
<name>A0ABV6B7V3_9GAMM</name>
<evidence type="ECO:0000313" key="12">
    <source>
        <dbReference type="EMBL" id="MFC0046952.1"/>
    </source>
</evidence>
<dbReference type="PROSITE" id="PS51384">
    <property type="entry name" value="FAD_FR"/>
    <property type="match status" value="1"/>
</dbReference>
<dbReference type="RefSeq" id="WP_377239699.1">
    <property type="nucleotide sequence ID" value="NZ_JBHLXP010000001.1"/>
</dbReference>
<dbReference type="EMBL" id="JBHLXP010000001">
    <property type="protein sequence ID" value="MFC0046952.1"/>
    <property type="molecule type" value="Genomic_DNA"/>
</dbReference>
<dbReference type="CDD" id="cd00207">
    <property type="entry name" value="fer2"/>
    <property type="match status" value="1"/>
</dbReference>
<keyword evidence="2" id="KW-0285">Flavoprotein</keyword>
<protein>
    <submittedName>
        <fullName evidence="12">2Fe-2S iron-sulfur cluster-binding protein</fullName>
    </submittedName>
</protein>
<dbReference type="InterPro" id="IPR001433">
    <property type="entry name" value="OxRdtase_FAD/NAD-bd"/>
</dbReference>
<keyword evidence="13" id="KW-1185">Reference proteome</keyword>
<dbReference type="PRINTS" id="PR00409">
    <property type="entry name" value="PHDIOXRDTASE"/>
</dbReference>
<dbReference type="SUPFAM" id="SSF63380">
    <property type="entry name" value="Riboflavin synthase domain-like"/>
    <property type="match status" value="1"/>
</dbReference>
<dbReference type="InterPro" id="IPR036010">
    <property type="entry name" value="2Fe-2S_ferredoxin-like_sf"/>
</dbReference>
<dbReference type="Pfam" id="PF00970">
    <property type="entry name" value="FAD_binding_6"/>
    <property type="match status" value="1"/>
</dbReference>
<dbReference type="SUPFAM" id="SSF52343">
    <property type="entry name" value="Ferredoxin reductase-like, C-terminal NADP-linked domain"/>
    <property type="match status" value="1"/>
</dbReference>
<accession>A0ABV6B7V3</accession>
<dbReference type="InterPro" id="IPR050415">
    <property type="entry name" value="MRET"/>
</dbReference>
<feature type="transmembrane region" description="Helical" evidence="9">
    <location>
        <begin position="146"/>
        <end position="166"/>
    </location>
</feature>
<keyword evidence="8" id="KW-0411">Iron-sulfur</keyword>
<keyword evidence="9" id="KW-1133">Transmembrane helix</keyword>
<evidence type="ECO:0000313" key="13">
    <source>
        <dbReference type="Proteomes" id="UP001589813"/>
    </source>
</evidence>
<dbReference type="Gene3D" id="3.40.50.80">
    <property type="entry name" value="Nucleotide-binding domain of ferredoxin-NADP reductase (FNR) module"/>
    <property type="match status" value="1"/>
</dbReference>
<keyword evidence="9" id="KW-0812">Transmembrane</keyword>
<dbReference type="InterPro" id="IPR006058">
    <property type="entry name" value="2Fe2S_fd_BS"/>
</dbReference>
<gene>
    <name evidence="12" type="ORF">ACFFJP_01450</name>
</gene>
<comment type="caution">
    <text evidence="12">The sequence shown here is derived from an EMBL/GenBank/DDBJ whole genome shotgun (WGS) entry which is preliminary data.</text>
</comment>
<evidence type="ECO:0000256" key="5">
    <source>
        <dbReference type="ARBA" id="ARBA00022827"/>
    </source>
</evidence>
<evidence type="ECO:0000259" key="10">
    <source>
        <dbReference type="PROSITE" id="PS51085"/>
    </source>
</evidence>
<dbReference type="InterPro" id="IPR001041">
    <property type="entry name" value="2Fe-2S_ferredoxin-type"/>
</dbReference>
<evidence type="ECO:0000256" key="7">
    <source>
        <dbReference type="ARBA" id="ARBA00023004"/>
    </source>
</evidence>
<dbReference type="Pfam" id="PF00111">
    <property type="entry name" value="Fer2"/>
    <property type="match status" value="1"/>
</dbReference>
<evidence type="ECO:0000256" key="1">
    <source>
        <dbReference type="ARBA" id="ARBA00001974"/>
    </source>
</evidence>
<feature type="domain" description="FAD-binding FR-type" evidence="11">
    <location>
        <begin position="36"/>
        <end position="140"/>
    </location>
</feature>
<dbReference type="PROSITE" id="PS00197">
    <property type="entry name" value="2FE2S_FER_1"/>
    <property type="match status" value="1"/>
</dbReference>
<evidence type="ECO:0000256" key="3">
    <source>
        <dbReference type="ARBA" id="ARBA00022714"/>
    </source>
</evidence>
<comment type="cofactor">
    <cofactor evidence="1">
        <name>FAD</name>
        <dbReference type="ChEBI" id="CHEBI:57692"/>
    </cofactor>
</comment>
<keyword evidence="6" id="KW-0560">Oxidoreductase</keyword>
<evidence type="ECO:0000256" key="8">
    <source>
        <dbReference type="ARBA" id="ARBA00023014"/>
    </source>
</evidence>
<sequence length="347" mass="38297">MLTTLALVLILFLPTLRLLQAGFDWWQQRQKYLRHQPSLQLRVSRLRRQRQYLHLTLVSADGRMLPEAKAGQHIQLFGADAAGQPVSRAYSLAQDCRHSHFYRLVIKAEPGGRLSSQLFRQLKVGDMLHSSRPKGHFVLRGWRRPLILIAGGVGITPMIALVYQALRSRRPVTLVYQTRTAADLLFHRLLNRLPGLHYVPVLSQPPVDWLGGQGRINAAQLLALGGRQADYYCCANAAMTEQLRLELARAGVSLRSELFSAAASQQSFLLQYGAIRTDSAGFRSVLDALNQAGACIPSDCRGGSCGLCKKRLLKGEVIQMLDPAVPLSAGEVLTCCVQAKSALLLGD</sequence>
<evidence type="ECO:0000256" key="2">
    <source>
        <dbReference type="ARBA" id="ARBA00022630"/>
    </source>
</evidence>
<evidence type="ECO:0000259" key="11">
    <source>
        <dbReference type="PROSITE" id="PS51384"/>
    </source>
</evidence>
<organism evidence="12 13">
    <name type="scientific">Rheinheimera tilapiae</name>
    <dbReference type="NCBI Taxonomy" id="875043"/>
    <lineage>
        <taxon>Bacteria</taxon>
        <taxon>Pseudomonadati</taxon>
        <taxon>Pseudomonadota</taxon>
        <taxon>Gammaproteobacteria</taxon>
        <taxon>Chromatiales</taxon>
        <taxon>Chromatiaceae</taxon>
        <taxon>Rheinheimera</taxon>
    </lineage>
</organism>
<reference evidence="12 13" key="1">
    <citation type="submission" date="2024-09" db="EMBL/GenBank/DDBJ databases">
        <authorList>
            <person name="Sun Q."/>
            <person name="Mori K."/>
        </authorList>
    </citation>
    <scope>NUCLEOTIDE SEQUENCE [LARGE SCALE GENOMIC DNA]</scope>
    <source>
        <strain evidence="12 13">KCTC 23315</strain>
    </source>
</reference>
<dbReference type="SUPFAM" id="SSF54292">
    <property type="entry name" value="2Fe-2S ferredoxin-like"/>
    <property type="match status" value="1"/>
</dbReference>
<evidence type="ECO:0000256" key="4">
    <source>
        <dbReference type="ARBA" id="ARBA00022723"/>
    </source>
</evidence>
<dbReference type="Gene3D" id="3.10.20.30">
    <property type="match status" value="1"/>
</dbReference>
<dbReference type="InterPro" id="IPR012675">
    <property type="entry name" value="Beta-grasp_dom_sf"/>
</dbReference>
<dbReference type="InterPro" id="IPR008333">
    <property type="entry name" value="Cbr1-like_FAD-bd_dom"/>
</dbReference>
<dbReference type="PANTHER" id="PTHR47354:SF8">
    <property type="entry name" value="1,2-PHENYLACETYL-COA EPOXIDASE, SUBUNIT E"/>
    <property type="match status" value="1"/>
</dbReference>
<keyword evidence="3" id="KW-0001">2Fe-2S</keyword>
<keyword evidence="7" id="KW-0408">Iron</keyword>
<dbReference type="InterPro" id="IPR017927">
    <property type="entry name" value="FAD-bd_FR_type"/>
</dbReference>
<dbReference type="Pfam" id="PF00175">
    <property type="entry name" value="NAD_binding_1"/>
    <property type="match status" value="1"/>
</dbReference>